<keyword evidence="2" id="KW-1185">Reference proteome</keyword>
<proteinExistence type="predicted"/>
<protein>
    <submittedName>
        <fullName evidence="1">Uncharacterized protein</fullName>
    </submittedName>
</protein>
<dbReference type="EMBL" id="JACAOD020000019">
    <property type="protein sequence ID" value="MBP5836278.1"/>
    <property type="molecule type" value="Genomic_DNA"/>
</dbReference>
<accession>A0ABS5CZ76</accession>
<evidence type="ECO:0000313" key="1">
    <source>
        <dbReference type="EMBL" id="MBP5836278.1"/>
    </source>
</evidence>
<dbReference type="Gene3D" id="3.10.105.10">
    <property type="entry name" value="Dipeptide-binding Protein, Domain 3"/>
    <property type="match status" value="1"/>
</dbReference>
<comment type="caution">
    <text evidence="1">The sequence shown here is derived from an EMBL/GenBank/DDBJ whole genome shotgun (WGS) entry which is preliminary data.</text>
</comment>
<organism evidence="1 2">
    <name type="scientific">Candidatus Phytoplasma meliae</name>
    <dbReference type="NCBI Taxonomy" id="1848402"/>
    <lineage>
        <taxon>Bacteria</taxon>
        <taxon>Bacillati</taxon>
        <taxon>Mycoplasmatota</taxon>
        <taxon>Mollicutes</taxon>
        <taxon>Acholeplasmatales</taxon>
        <taxon>Acholeplasmataceae</taxon>
        <taxon>Candidatus Phytoplasma</taxon>
        <taxon>16SrXIII (Mexican periwinkle virescence group)</taxon>
    </lineage>
</organism>
<dbReference type="Proteomes" id="UP001195571">
    <property type="component" value="Unassembled WGS sequence"/>
</dbReference>
<gene>
    <name evidence="1" type="ORF">CHTY_003485</name>
</gene>
<sequence length="339" mass="39373">MSITIDIIHLETIKPYLDESKYKIDYKQSFEGAQDNSRMTVLYFDLGKQTSQEGEAPNYTTNPLLRKAIFYVINREKLLSDFNKKAPSEETNTKKTVFYHKPIVTFLPDNIKIPSYMYSVYNDTTQHKTNYFEFIKDGYLQEAQDLWQQFKESTSLQTPLKLTLYYPTQDKAIDYQLLATLIKAQIEGVFVNEINIDIKELPNLTSNPMMGSLGNPQEKAEYNNCFKIDDLKYTPSNKPFFISLDKTQSIQLELSDSQKTYLTQAHINADFSKPIKISDLESGQGTTKNIIPNLIKQPFSQDKEECLLTILQQLEKKCYQEMRNIPLLRKINQITVVRK</sequence>
<reference evidence="1" key="1">
    <citation type="submission" date="2021-04" db="EMBL/GenBank/DDBJ databases">
        <title>Genomic features of Candidatus Phytoplasma meliae isolate ChTYXIII (1SrXIII-G).</title>
        <authorList>
            <person name="Fernandez F.D."/>
            <person name="Conci L.R."/>
        </authorList>
    </citation>
    <scope>NUCLEOTIDE SEQUENCE [LARGE SCALE GENOMIC DNA]</scope>
    <source>
        <strain evidence="1">ChTYXIII-Mo</strain>
    </source>
</reference>
<name>A0ABS5CZ76_9MOLU</name>
<evidence type="ECO:0000313" key="2">
    <source>
        <dbReference type="Proteomes" id="UP001195571"/>
    </source>
</evidence>
<dbReference type="RefSeq" id="WP_210634613.1">
    <property type="nucleotide sequence ID" value="NZ_JACAOD020000019.1"/>
</dbReference>